<dbReference type="FunFam" id="3.30.1390.10:FF:000002">
    <property type="entry name" value="ATP-dependent Clp protease adapter protein ClpS"/>
    <property type="match status" value="1"/>
</dbReference>
<sequence>MANELEIELDSNLEVAEPKKFKVLLLNDDYSTMDFVIDVLTKIFRKTVDQATQIMLNIHNNGKEVCGIYTHEIASTKVAQVKTLAREKGFPLKAIMEEE</sequence>
<feature type="domain" description="Adaptor protein ClpS core" evidence="2">
    <location>
        <begin position="17"/>
        <end position="94"/>
    </location>
</feature>
<reference evidence="3 4" key="1">
    <citation type="submission" date="2019-05" db="EMBL/GenBank/DDBJ databases">
        <title>Arcobacter sp. nov., isolated from sea sediment.</title>
        <authorList>
            <person name="Kim W."/>
        </authorList>
    </citation>
    <scope>NUCLEOTIDE SEQUENCE [LARGE SCALE GENOMIC DNA]</scope>
    <source>
        <strain evidence="3 4">CAU 1517</strain>
    </source>
</reference>
<dbReference type="Proteomes" id="UP000308901">
    <property type="component" value="Unassembled WGS sequence"/>
</dbReference>
<dbReference type="PANTHER" id="PTHR33473:SF19">
    <property type="entry name" value="ATP-DEPENDENT CLP PROTEASE ADAPTER PROTEIN CLPS"/>
    <property type="match status" value="1"/>
</dbReference>
<gene>
    <name evidence="1 3" type="primary">clpS</name>
    <name evidence="3" type="ORF">FDK22_12100</name>
</gene>
<dbReference type="RefSeq" id="WP_138153234.1">
    <property type="nucleotide sequence ID" value="NZ_CBDDKQ010000003.1"/>
</dbReference>
<keyword evidence="3" id="KW-0645">Protease</keyword>
<protein>
    <recommendedName>
        <fullName evidence="1">ATP-dependent Clp protease adapter protein ClpS</fullName>
    </recommendedName>
</protein>
<dbReference type="GO" id="GO:0008233">
    <property type="term" value="F:peptidase activity"/>
    <property type="evidence" value="ECO:0007669"/>
    <property type="project" value="UniProtKB-KW"/>
</dbReference>
<dbReference type="OrthoDB" id="9796121at2"/>
<keyword evidence="4" id="KW-1185">Reference proteome</keyword>
<dbReference type="HAMAP" id="MF_00302">
    <property type="entry name" value="ClpS"/>
    <property type="match status" value="1"/>
</dbReference>
<dbReference type="InterPro" id="IPR022935">
    <property type="entry name" value="ClpS"/>
</dbReference>
<accession>A0A5R8XZL2</accession>
<organism evidence="3 4">
    <name type="scientific">Arcobacter arenosus</name>
    <dbReference type="NCBI Taxonomy" id="2576037"/>
    <lineage>
        <taxon>Bacteria</taxon>
        <taxon>Pseudomonadati</taxon>
        <taxon>Campylobacterota</taxon>
        <taxon>Epsilonproteobacteria</taxon>
        <taxon>Campylobacterales</taxon>
        <taxon>Arcobacteraceae</taxon>
        <taxon>Arcobacter</taxon>
    </lineage>
</organism>
<proteinExistence type="inferred from homology"/>
<comment type="function">
    <text evidence="1">Involved in the modulation of the specificity of the ClpAP-mediated ATP-dependent protein degradation.</text>
</comment>
<dbReference type="SUPFAM" id="SSF54736">
    <property type="entry name" value="ClpS-like"/>
    <property type="match status" value="1"/>
</dbReference>
<comment type="similarity">
    <text evidence="1">Belongs to the ClpS family.</text>
</comment>
<dbReference type="Gene3D" id="3.30.1390.10">
    <property type="match status" value="1"/>
</dbReference>
<name>A0A5R8XZL2_9BACT</name>
<dbReference type="GO" id="GO:0006508">
    <property type="term" value="P:proteolysis"/>
    <property type="evidence" value="ECO:0007669"/>
    <property type="project" value="UniProtKB-UniRule"/>
</dbReference>
<evidence type="ECO:0000259" key="2">
    <source>
        <dbReference type="Pfam" id="PF02617"/>
    </source>
</evidence>
<dbReference type="PANTHER" id="PTHR33473">
    <property type="entry name" value="ATP-DEPENDENT CLP PROTEASE ADAPTER PROTEIN CLPS1, CHLOROPLASTIC"/>
    <property type="match status" value="1"/>
</dbReference>
<dbReference type="AlphaFoldDB" id="A0A5R8XZL2"/>
<comment type="subunit">
    <text evidence="1">Binds to the N-terminal domain of the chaperone ClpA.</text>
</comment>
<dbReference type="EMBL" id="VANU01000005">
    <property type="protein sequence ID" value="TLP36980.1"/>
    <property type="molecule type" value="Genomic_DNA"/>
</dbReference>
<evidence type="ECO:0000313" key="4">
    <source>
        <dbReference type="Proteomes" id="UP000308901"/>
    </source>
</evidence>
<evidence type="ECO:0000256" key="1">
    <source>
        <dbReference type="HAMAP-Rule" id="MF_00302"/>
    </source>
</evidence>
<dbReference type="NCBIfam" id="NF000672">
    <property type="entry name" value="PRK00033.1-5"/>
    <property type="match status" value="1"/>
</dbReference>
<evidence type="ECO:0000313" key="3">
    <source>
        <dbReference type="EMBL" id="TLP36980.1"/>
    </source>
</evidence>
<keyword evidence="3" id="KW-0378">Hydrolase</keyword>
<dbReference type="Pfam" id="PF02617">
    <property type="entry name" value="ClpS"/>
    <property type="match status" value="1"/>
</dbReference>
<dbReference type="GO" id="GO:0030163">
    <property type="term" value="P:protein catabolic process"/>
    <property type="evidence" value="ECO:0007669"/>
    <property type="project" value="InterPro"/>
</dbReference>
<dbReference type="InterPro" id="IPR014719">
    <property type="entry name" value="Ribosomal_bL12_C/ClpS-like"/>
</dbReference>
<comment type="caution">
    <text evidence="3">The sequence shown here is derived from an EMBL/GenBank/DDBJ whole genome shotgun (WGS) entry which is preliminary data.</text>
</comment>
<dbReference type="InterPro" id="IPR003769">
    <property type="entry name" value="ClpS_core"/>
</dbReference>